<name>A0AAD5IY76_ACENE</name>
<sequence length="133" mass="14300">MSSCIFGLGFVHIRRVGLLGTVVDRHHNEELIPIGTDVLVGTAFGVAKIVNGTTPLAMMSIRTDVAAKMETTRRGDEGSLEAKHEGCEDGVLTADFVFGSLNGNIIPVKSVEKACLLNMDISTCRSLLARREQ</sequence>
<organism evidence="1 2">
    <name type="scientific">Acer negundo</name>
    <name type="common">Box elder</name>
    <dbReference type="NCBI Taxonomy" id="4023"/>
    <lineage>
        <taxon>Eukaryota</taxon>
        <taxon>Viridiplantae</taxon>
        <taxon>Streptophyta</taxon>
        <taxon>Embryophyta</taxon>
        <taxon>Tracheophyta</taxon>
        <taxon>Spermatophyta</taxon>
        <taxon>Magnoliopsida</taxon>
        <taxon>eudicotyledons</taxon>
        <taxon>Gunneridae</taxon>
        <taxon>Pentapetalae</taxon>
        <taxon>rosids</taxon>
        <taxon>malvids</taxon>
        <taxon>Sapindales</taxon>
        <taxon>Sapindaceae</taxon>
        <taxon>Hippocastanoideae</taxon>
        <taxon>Acereae</taxon>
        <taxon>Acer</taxon>
    </lineage>
</organism>
<dbReference type="Proteomes" id="UP001064489">
    <property type="component" value="Chromosome 4"/>
</dbReference>
<keyword evidence="2" id="KW-1185">Reference proteome</keyword>
<reference evidence="1" key="2">
    <citation type="submission" date="2023-02" db="EMBL/GenBank/DDBJ databases">
        <authorList>
            <person name="Swenson N.G."/>
            <person name="Wegrzyn J.L."/>
            <person name="Mcevoy S.L."/>
        </authorList>
    </citation>
    <scope>NUCLEOTIDE SEQUENCE</scope>
    <source>
        <strain evidence="1">91603</strain>
        <tissue evidence="1">Leaf</tissue>
    </source>
</reference>
<accession>A0AAD5IY76</accession>
<evidence type="ECO:0000313" key="2">
    <source>
        <dbReference type="Proteomes" id="UP001064489"/>
    </source>
</evidence>
<reference evidence="1" key="1">
    <citation type="journal article" date="2022" name="Plant J.">
        <title>Strategies of tolerance reflected in two North American maple genomes.</title>
        <authorList>
            <person name="McEvoy S.L."/>
            <person name="Sezen U.U."/>
            <person name="Trouern-Trend A."/>
            <person name="McMahon S.M."/>
            <person name="Schaberg P.G."/>
            <person name="Yang J."/>
            <person name="Wegrzyn J.L."/>
            <person name="Swenson N.G."/>
        </authorList>
    </citation>
    <scope>NUCLEOTIDE SEQUENCE</scope>
    <source>
        <strain evidence="1">91603</strain>
    </source>
</reference>
<dbReference type="AlphaFoldDB" id="A0AAD5IY76"/>
<comment type="caution">
    <text evidence="1">The sequence shown here is derived from an EMBL/GenBank/DDBJ whole genome shotgun (WGS) entry which is preliminary data.</text>
</comment>
<evidence type="ECO:0000313" key="1">
    <source>
        <dbReference type="EMBL" id="KAI9180885.1"/>
    </source>
</evidence>
<dbReference type="EMBL" id="JAJSOW010000101">
    <property type="protein sequence ID" value="KAI9180885.1"/>
    <property type="molecule type" value="Genomic_DNA"/>
</dbReference>
<protein>
    <submittedName>
        <fullName evidence="1">Uncharacterized protein</fullName>
    </submittedName>
</protein>
<gene>
    <name evidence="1" type="ORF">LWI28_009039</name>
</gene>
<proteinExistence type="predicted"/>